<evidence type="ECO:0000313" key="3">
    <source>
        <dbReference type="EMBL" id="CAF4238793.1"/>
    </source>
</evidence>
<dbReference type="EMBL" id="CAJOBG010002686">
    <property type="protein sequence ID" value="CAF4022370.1"/>
    <property type="molecule type" value="Genomic_DNA"/>
</dbReference>
<dbReference type="Proteomes" id="UP000663842">
    <property type="component" value="Unassembled WGS sequence"/>
</dbReference>
<evidence type="ECO:0000313" key="4">
    <source>
        <dbReference type="Proteomes" id="UP000663866"/>
    </source>
</evidence>
<sequence length="253" mass="28721">EPATPYPTLIFVNDQIHVYIDFILVVSTTSPDDALGLLIAMYNIFELNFSKNSRAIRFLYSIVHNDKRFLSNAMRLLIKENNIEIMNETNRPQAASSNSLCSKSTIQSNNSQTSTQQKIIENSTSINGENEINDPDPPNSSCSNGNIDFTDKAPTVENELQNNVTNSCVSINSQNHRINSRKRSQRQITEKQTNQMSPTVDNDQNEHFQENISPTNDAKSNISHGKNKKDVVINIFCQETLERLHFFCYFIVL</sequence>
<comment type="caution">
    <text evidence="2">The sequence shown here is derived from an EMBL/GenBank/DDBJ whole genome shotgun (WGS) entry which is preliminary data.</text>
</comment>
<feature type="region of interest" description="Disordered" evidence="1">
    <location>
        <begin position="173"/>
        <end position="224"/>
    </location>
</feature>
<keyword evidence="4" id="KW-1185">Reference proteome</keyword>
<reference evidence="2" key="1">
    <citation type="submission" date="2021-02" db="EMBL/GenBank/DDBJ databases">
        <authorList>
            <person name="Nowell W R."/>
        </authorList>
    </citation>
    <scope>NUCLEOTIDE SEQUENCE</scope>
</reference>
<name>A0A819Q431_9BILA</name>
<feature type="compositionally biased region" description="Polar residues" evidence="1">
    <location>
        <begin position="90"/>
        <end position="101"/>
    </location>
</feature>
<feature type="compositionally biased region" description="Low complexity" evidence="1">
    <location>
        <begin position="102"/>
        <end position="119"/>
    </location>
</feature>
<evidence type="ECO:0000313" key="2">
    <source>
        <dbReference type="EMBL" id="CAF4022370.1"/>
    </source>
</evidence>
<feature type="region of interest" description="Disordered" evidence="1">
    <location>
        <begin position="90"/>
        <end position="151"/>
    </location>
</feature>
<evidence type="ECO:0000256" key="1">
    <source>
        <dbReference type="SAM" id="MobiDB-lite"/>
    </source>
</evidence>
<feature type="compositionally biased region" description="Polar residues" evidence="1">
    <location>
        <begin position="186"/>
        <end position="202"/>
    </location>
</feature>
<protein>
    <submittedName>
        <fullName evidence="2">Uncharacterized protein</fullName>
    </submittedName>
</protein>
<organism evidence="2 4">
    <name type="scientific">Rotaria magnacalcarata</name>
    <dbReference type="NCBI Taxonomy" id="392030"/>
    <lineage>
        <taxon>Eukaryota</taxon>
        <taxon>Metazoa</taxon>
        <taxon>Spiralia</taxon>
        <taxon>Gnathifera</taxon>
        <taxon>Rotifera</taxon>
        <taxon>Eurotatoria</taxon>
        <taxon>Bdelloidea</taxon>
        <taxon>Philodinida</taxon>
        <taxon>Philodinidae</taxon>
        <taxon>Rotaria</taxon>
    </lineage>
</organism>
<accession>A0A819Q431</accession>
<gene>
    <name evidence="2" type="ORF">OVN521_LOCUS16279</name>
    <name evidence="3" type="ORF">UXM345_LOCUS30061</name>
</gene>
<feature type="compositionally biased region" description="Polar residues" evidence="1">
    <location>
        <begin position="120"/>
        <end position="130"/>
    </location>
</feature>
<feature type="compositionally biased region" description="Polar residues" evidence="1">
    <location>
        <begin position="210"/>
        <end position="224"/>
    </location>
</feature>
<dbReference type="AlphaFoldDB" id="A0A819Q431"/>
<proteinExistence type="predicted"/>
<feature type="non-terminal residue" evidence="2">
    <location>
        <position position="1"/>
    </location>
</feature>
<dbReference type="Proteomes" id="UP000663866">
    <property type="component" value="Unassembled WGS sequence"/>
</dbReference>
<dbReference type="EMBL" id="CAJOBF010007686">
    <property type="protein sequence ID" value="CAF4238793.1"/>
    <property type="molecule type" value="Genomic_DNA"/>
</dbReference>